<name>A0A1C2E4J3_9PSED</name>
<organism evidence="2 3">
    <name type="scientific">Pseudomonas graminis</name>
    <dbReference type="NCBI Taxonomy" id="158627"/>
    <lineage>
        <taxon>Bacteria</taxon>
        <taxon>Pseudomonadati</taxon>
        <taxon>Pseudomonadota</taxon>
        <taxon>Gammaproteobacteria</taxon>
        <taxon>Pseudomonadales</taxon>
        <taxon>Pseudomonadaceae</taxon>
        <taxon>Pseudomonas</taxon>
    </lineage>
</organism>
<dbReference type="Proteomes" id="UP000095143">
    <property type="component" value="Unassembled WGS sequence"/>
</dbReference>
<dbReference type="OrthoDB" id="5645374at2"/>
<accession>A0A1C2E4J3</accession>
<sequence>MDVFHLIIDTSMLRRLHFQHPDFNRLLQQSQMGKLKIYIPRIVLEEERTAQLEKHLLMIEEIRTRYAKLQRGMQGLLVQGLAEAHIELWSALDVEQNSRATFSHFVALNKIEVIEISKDQAANAWDRYFKVEPPFNPKEEREARRKDIPDSWILEAGIEVKARNGQHCALVGDNKLTNAFEKEGLRVYQDVQTLLDDIEQATAIAPIQRPIVEEAPVPLDQLRSLEFKDLDVIILGLIETLDIPHKEALFSALEAAGFKRDIAEHEARTLVLSGRLKDADTHFIPTSRALARQAAATDTVTNVLLRIMG</sequence>
<evidence type="ECO:0000259" key="1">
    <source>
        <dbReference type="Pfam" id="PF16289"/>
    </source>
</evidence>
<protein>
    <recommendedName>
        <fullName evidence="1">DUF4935 domain-containing protein</fullName>
    </recommendedName>
</protein>
<comment type="caution">
    <text evidence="2">The sequence shown here is derived from an EMBL/GenBank/DDBJ whole genome shotgun (WGS) entry which is preliminary data.</text>
</comment>
<dbReference type="AlphaFoldDB" id="A0A1C2E4J3"/>
<dbReference type="InterPro" id="IPR032557">
    <property type="entry name" value="DUF4935"/>
</dbReference>
<proteinExistence type="predicted"/>
<gene>
    <name evidence="2" type="ORF">BBI10_10180</name>
</gene>
<reference evidence="2 3" key="1">
    <citation type="submission" date="2016-08" db="EMBL/GenBank/DDBJ databases">
        <title>Whole genome sequence of Pseudomonas graminis strain UASWS1507, a potential biological control agent for agriculture.</title>
        <authorList>
            <person name="Crovadore J."/>
            <person name="Calmin G."/>
            <person name="Chablais R."/>
            <person name="Cochard B."/>
            <person name="Lefort F."/>
        </authorList>
    </citation>
    <scope>NUCLEOTIDE SEQUENCE [LARGE SCALE GENOMIC DNA]</scope>
    <source>
        <strain evidence="2 3">UASWS1507</strain>
    </source>
</reference>
<dbReference type="EMBL" id="MDEN01000060">
    <property type="protein sequence ID" value="OCX21922.1"/>
    <property type="molecule type" value="Genomic_DNA"/>
</dbReference>
<dbReference type="RefSeq" id="WP_065988398.1">
    <property type="nucleotide sequence ID" value="NZ_MDEN01000060.1"/>
</dbReference>
<evidence type="ECO:0000313" key="3">
    <source>
        <dbReference type="Proteomes" id="UP000095143"/>
    </source>
</evidence>
<evidence type="ECO:0000313" key="2">
    <source>
        <dbReference type="EMBL" id="OCX21922.1"/>
    </source>
</evidence>
<feature type="domain" description="DUF4935" evidence="1">
    <location>
        <begin position="6"/>
        <end position="175"/>
    </location>
</feature>
<dbReference type="Pfam" id="PF16289">
    <property type="entry name" value="PIN_12"/>
    <property type="match status" value="1"/>
</dbReference>